<feature type="chain" id="PRO_5009619109" evidence="1">
    <location>
        <begin position="21"/>
        <end position="172"/>
    </location>
</feature>
<organism evidence="2 3">
    <name type="scientific">Clunio marinus</name>
    <dbReference type="NCBI Taxonomy" id="568069"/>
    <lineage>
        <taxon>Eukaryota</taxon>
        <taxon>Metazoa</taxon>
        <taxon>Ecdysozoa</taxon>
        <taxon>Arthropoda</taxon>
        <taxon>Hexapoda</taxon>
        <taxon>Insecta</taxon>
        <taxon>Pterygota</taxon>
        <taxon>Neoptera</taxon>
        <taxon>Endopterygota</taxon>
        <taxon>Diptera</taxon>
        <taxon>Nematocera</taxon>
        <taxon>Chironomoidea</taxon>
        <taxon>Chironomidae</taxon>
        <taxon>Clunio</taxon>
    </lineage>
</organism>
<evidence type="ECO:0000256" key="1">
    <source>
        <dbReference type="SAM" id="SignalP"/>
    </source>
</evidence>
<evidence type="ECO:0000313" key="2">
    <source>
        <dbReference type="EMBL" id="CRK94554.1"/>
    </source>
</evidence>
<feature type="signal peptide" evidence="1">
    <location>
        <begin position="1"/>
        <end position="20"/>
    </location>
</feature>
<keyword evidence="1" id="KW-0732">Signal</keyword>
<protein>
    <submittedName>
        <fullName evidence="2">CLUMA_CG008056, isoform A</fullName>
    </submittedName>
</protein>
<sequence length="172" mass="18998">MTSLLTFAFILLLNSLSSTANHKCSIICPDVIPFDADTPIHDLFLANLMRDGPADGVCLEGKDKWIANGTVFGLPPKCICLQYLKGKDNKPGEGPKCPNHLAAALEETIQENLMRNYELLGDVAPEDGWCPEGKIKWIISTLQYSIPKDICVCIDGFEYFSPEVTCIDMEND</sequence>
<proteinExistence type="predicted"/>
<accession>A0A1J1I470</accession>
<dbReference type="Proteomes" id="UP000183832">
    <property type="component" value="Unassembled WGS sequence"/>
</dbReference>
<name>A0A1J1I470_9DIPT</name>
<dbReference type="AlphaFoldDB" id="A0A1J1I470"/>
<dbReference type="EMBL" id="CVRI01000039">
    <property type="protein sequence ID" value="CRK94554.1"/>
    <property type="molecule type" value="Genomic_DNA"/>
</dbReference>
<reference evidence="2 3" key="1">
    <citation type="submission" date="2015-04" db="EMBL/GenBank/DDBJ databases">
        <authorList>
            <person name="Syromyatnikov M.Y."/>
            <person name="Popov V.N."/>
        </authorList>
    </citation>
    <scope>NUCLEOTIDE SEQUENCE [LARGE SCALE GENOMIC DNA]</scope>
</reference>
<keyword evidence="3" id="KW-1185">Reference proteome</keyword>
<evidence type="ECO:0000313" key="3">
    <source>
        <dbReference type="Proteomes" id="UP000183832"/>
    </source>
</evidence>
<gene>
    <name evidence="2" type="ORF">CLUMA_CG008056</name>
</gene>